<reference evidence="3 4" key="1">
    <citation type="submission" date="2018-10" db="EMBL/GenBank/DDBJ databases">
        <title>Robbsia sp. DHC34, isolated from soil.</title>
        <authorList>
            <person name="Gao Z.-H."/>
            <person name="Qiu L.-H."/>
        </authorList>
    </citation>
    <scope>NUCLEOTIDE SEQUENCE [LARGE SCALE GENOMIC DNA]</scope>
    <source>
        <strain evidence="3 4">DHC34</strain>
    </source>
</reference>
<comment type="caution">
    <text evidence="3">The sequence shown here is derived from an EMBL/GenBank/DDBJ whole genome shotgun (WGS) entry which is preliminary data.</text>
</comment>
<gene>
    <name evidence="3" type="ORF">D7S86_15600</name>
</gene>
<keyword evidence="2" id="KW-0732">Signal</keyword>
<keyword evidence="4" id="KW-1185">Reference proteome</keyword>
<dbReference type="EMBL" id="RBZU01000006">
    <property type="protein sequence ID" value="RKP53688.1"/>
    <property type="molecule type" value="Genomic_DNA"/>
</dbReference>
<protein>
    <recommendedName>
        <fullName evidence="5">DUF3300 domain-containing protein</fullName>
    </recommendedName>
</protein>
<accession>A0A494XXE1</accession>
<evidence type="ECO:0000256" key="2">
    <source>
        <dbReference type="SAM" id="SignalP"/>
    </source>
</evidence>
<dbReference type="OrthoDB" id="9114041at2"/>
<proteinExistence type="predicted"/>
<feature type="compositionally biased region" description="Low complexity" evidence="1">
    <location>
        <begin position="137"/>
        <end position="149"/>
    </location>
</feature>
<evidence type="ECO:0000313" key="3">
    <source>
        <dbReference type="EMBL" id="RKP53688.1"/>
    </source>
</evidence>
<sequence>MKSATLMRISALAIAATLYGCATNDQGVVVVDPNKVNEIITNALTPPPPVAVVAPAPVIVEDPYAPVPTDAYVLVAVDSDVVVIGGNTYIWVVGPNGKRERHFYAHGDHRQDVFRRRDELHNVMAQHGGHLPDHAIAGTHPGAPGAAHAGPGGVAAHGAPGATVAHAAPAPGHPVAAAKPAPAKPASKDPKKS</sequence>
<evidence type="ECO:0000256" key="1">
    <source>
        <dbReference type="SAM" id="MobiDB-lite"/>
    </source>
</evidence>
<dbReference type="RefSeq" id="WP_121087763.1">
    <property type="nucleotide sequence ID" value="NZ_RBZU01000006.1"/>
</dbReference>
<dbReference type="PROSITE" id="PS51257">
    <property type="entry name" value="PROKAR_LIPOPROTEIN"/>
    <property type="match status" value="1"/>
</dbReference>
<dbReference type="Proteomes" id="UP000270342">
    <property type="component" value="Unassembled WGS sequence"/>
</dbReference>
<evidence type="ECO:0000313" key="4">
    <source>
        <dbReference type="Proteomes" id="UP000270342"/>
    </source>
</evidence>
<feature type="region of interest" description="Disordered" evidence="1">
    <location>
        <begin position="129"/>
        <end position="193"/>
    </location>
</feature>
<feature type="compositionally biased region" description="Low complexity" evidence="1">
    <location>
        <begin position="156"/>
        <end position="185"/>
    </location>
</feature>
<feature type="signal peptide" evidence="2">
    <location>
        <begin position="1"/>
        <end position="22"/>
    </location>
</feature>
<organism evidence="3 4">
    <name type="scientific">Pararobbsia silviterrae</name>
    <dbReference type="NCBI Taxonomy" id="1792498"/>
    <lineage>
        <taxon>Bacteria</taxon>
        <taxon>Pseudomonadati</taxon>
        <taxon>Pseudomonadota</taxon>
        <taxon>Betaproteobacteria</taxon>
        <taxon>Burkholderiales</taxon>
        <taxon>Burkholderiaceae</taxon>
        <taxon>Pararobbsia</taxon>
    </lineage>
</organism>
<evidence type="ECO:0008006" key="5">
    <source>
        <dbReference type="Google" id="ProtNLM"/>
    </source>
</evidence>
<feature type="chain" id="PRO_5019717037" description="DUF3300 domain-containing protein" evidence="2">
    <location>
        <begin position="23"/>
        <end position="193"/>
    </location>
</feature>
<dbReference type="AlphaFoldDB" id="A0A494XXE1"/>
<name>A0A494XXE1_9BURK</name>